<dbReference type="Pfam" id="PF00528">
    <property type="entry name" value="BPD_transp_1"/>
    <property type="match status" value="1"/>
</dbReference>
<sequence length="318" mass="35675">MQNDLQVNSKMTNAKKTKDFRQKLYSQRYLLAMAIPGVIWMLIFNYIPMAGIVIAFKQYNIVKPISAAPWVGFMHFTEFFADDNFWLIMKNTIGISFFKLIIGFPLPIMFALLLNEITSVRFKKSVQTISYLPHFLSWVVLGGILMNWLSDVGIINNILMGLGLSSERINYLAKAEYFWGIAVVSDIWKELGWSAIIYLAAIAGIDPEMYEAATIDGAGRFRRMFSITLPSITPTISILFILAISGLLNANFDQILVLKNSLNISSSNVVDIYVYTMGIQNARFSYATAVGLFKSIIAFILLFSANLGSKKLNGTGIF</sequence>
<evidence type="ECO:0000259" key="6">
    <source>
        <dbReference type="PROSITE" id="PS50928"/>
    </source>
</evidence>
<dbReference type="PROSITE" id="PS50928">
    <property type="entry name" value="ABC_TM1"/>
    <property type="match status" value="1"/>
</dbReference>
<name>A0A1M5VYY1_9CLOT</name>
<dbReference type="GO" id="GO:0055085">
    <property type="term" value="P:transmembrane transport"/>
    <property type="evidence" value="ECO:0007669"/>
    <property type="project" value="InterPro"/>
</dbReference>
<feature type="transmembrane region" description="Helical" evidence="5">
    <location>
        <begin position="284"/>
        <end position="303"/>
    </location>
</feature>
<evidence type="ECO:0000313" key="7">
    <source>
        <dbReference type="EMBL" id="SHH80446.1"/>
    </source>
</evidence>
<dbReference type="Gene3D" id="1.10.3720.10">
    <property type="entry name" value="MetI-like"/>
    <property type="match status" value="1"/>
</dbReference>
<gene>
    <name evidence="7" type="ORF">SAMN02745207_02566</name>
</gene>
<dbReference type="STRING" id="1121316.SAMN02745207_02566"/>
<feature type="transmembrane region" description="Helical" evidence="5">
    <location>
        <begin position="224"/>
        <end position="248"/>
    </location>
</feature>
<protein>
    <submittedName>
        <fullName evidence="7">Putative aldouronate transport system permease protein</fullName>
    </submittedName>
</protein>
<comment type="similarity">
    <text evidence="5">Belongs to the binding-protein-dependent transport system permease family.</text>
</comment>
<proteinExistence type="inferred from homology"/>
<evidence type="ECO:0000256" key="5">
    <source>
        <dbReference type="RuleBase" id="RU363032"/>
    </source>
</evidence>
<comment type="subcellular location">
    <subcellularLocation>
        <location evidence="5">Cell membrane</location>
        <topology evidence="5">Multi-pass membrane protein</topology>
    </subcellularLocation>
    <subcellularLocation>
        <location evidence="1">Membrane</location>
        <topology evidence="1">Multi-pass membrane protein</topology>
    </subcellularLocation>
</comment>
<keyword evidence="4 5" id="KW-0472">Membrane</keyword>
<dbReference type="RefSeq" id="WP_143160541.1">
    <property type="nucleotide sequence ID" value="NZ_FQXM01000014.1"/>
</dbReference>
<keyword evidence="2 5" id="KW-0812">Transmembrane</keyword>
<keyword evidence="5" id="KW-0813">Transport</keyword>
<dbReference type="CDD" id="cd06261">
    <property type="entry name" value="TM_PBP2"/>
    <property type="match status" value="1"/>
</dbReference>
<feature type="transmembrane region" description="Helical" evidence="5">
    <location>
        <begin position="29"/>
        <end position="56"/>
    </location>
</feature>
<feature type="domain" description="ABC transmembrane type-1" evidence="6">
    <location>
        <begin position="89"/>
        <end position="305"/>
    </location>
</feature>
<evidence type="ECO:0000256" key="3">
    <source>
        <dbReference type="ARBA" id="ARBA00022989"/>
    </source>
</evidence>
<dbReference type="InterPro" id="IPR000515">
    <property type="entry name" value="MetI-like"/>
</dbReference>
<dbReference type="SUPFAM" id="SSF161098">
    <property type="entry name" value="MetI-like"/>
    <property type="match status" value="1"/>
</dbReference>
<dbReference type="AlphaFoldDB" id="A0A1M5VYY1"/>
<evidence type="ECO:0000256" key="1">
    <source>
        <dbReference type="ARBA" id="ARBA00004141"/>
    </source>
</evidence>
<dbReference type="OrthoDB" id="384651at2"/>
<evidence type="ECO:0000313" key="8">
    <source>
        <dbReference type="Proteomes" id="UP000184447"/>
    </source>
</evidence>
<dbReference type="PANTHER" id="PTHR43496">
    <property type="entry name" value="PROTEIN LPLB"/>
    <property type="match status" value="1"/>
</dbReference>
<reference evidence="7 8" key="1">
    <citation type="submission" date="2016-11" db="EMBL/GenBank/DDBJ databases">
        <authorList>
            <person name="Jaros S."/>
            <person name="Januszkiewicz K."/>
            <person name="Wedrychowicz H."/>
        </authorList>
    </citation>
    <scope>NUCLEOTIDE SEQUENCE [LARGE SCALE GENOMIC DNA]</scope>
    <source>
        <strain evidence="7 8">DSM 8605</strain>
    </source>
</reference>
<evidence type="ECO:0000256" key="4">
    <source>
        <dbReference type="ARBA" id="ARBA00023136"/>
    </source>
</evidence>
<dbReference type="EMBL" id="FQXM01000014">
    <property type="protein sequence ID" value="SHH80446.1"/>
    <property type="molecule type" value="Genomic_DNA"/>
</dbReference>
<organism evidence="7 8">
    <name type="scientific">Clostridium grantii DSM 8605</name>
    <dbReference type="NCBI Taxonomy" id="1121316"/>
    <lineage>
        <taxon>Bacteria</taxon>
        <taxon>Bacillati</taxon>
        <taxon>Bacillota</taxon>
        <taxon>Clostridia</taxon>
        <taxon>Eubacteriales</taxon>
        <taxon>Clostridiaceae</taxon>
        <taxon>Clostridium</taxon>
    </lineage>
</organism>
<dbReference type="PANTHER" id="PTHR43496:SF1">
    <property type="entry name" value="POLYGALACTURONAN_RHAMNOGALACTURONAN TRANSPORT SYSTEM PERMEASE PROTEIN YTEP"/>
    <property type="match status" value="1"/>
</dbReference>
<keyword evidence="3 5" id="KW-1133">Transmembrane helix</keyword>
<dbReference type="GO" id="GO:0005886">
    <property type="term" value="C:plasma membrane"/>
    <property type="evidence" value="ECO:0007669"/>
    <property type="project" value="UniProtKB-SubCell"/>
</dbReference>
<keyword evidence="8" id="KW-1185">Reference proteome</keyword>
<feature type="transmembrane region" description="Helical" evidence="5">
    <location>
        <begin position="93"/>
        <end position="114"/>
    </location>
</feature>
<dbReference type="InterPro" id="IPR035906">
    <property type="entry name" value="MetI-like_sf"/>
</dbReference>
<accession>A0A1M5VYY1</accession>
<evidence type="ECO:0000256" key="2">
    <source>
        <dbReference type="ARBA" id="ARBA00022692"/>
    </source>
</evidence>
<feature type="transmembrane region" description="Helical" evidence="5">
    <location>
        <begin position="135"/>
        <end position="158"/>
    </location>
</feature>
<dbReference type="Proteomes" id="UP000184447">
    <property type="component" value="Unassembled WGS sequence"/>
</dbReference>